<dbReference type="CDD" id="cd01448">
    <property type="entry name" value="TST_Repeat_1"/>
    <property type="match status" value="1"/>
</dbReference>
<evidence type="ECO:0000256" key="1">
    <source>
        <dbReference type="ARBA" id="ARBA00022679"/>
    </source>
</evidence>
<evidence type="ECO:0000259" key="3">
    <source>
        <dbReference type="PROSITE" id="PS50206"/>
    </source>
</evidence>
<keyword evidence="4" id="KW-0670">Pyruvate</keyword>
<evidence type="ECO:0000313" key="5">
    <source>
        <dbReference type="Proteomes" id="UP000199045"/>
    </source>
</evidence>
<evidence type="ECO:0000313" key="4">
    <source>
        <dbReference type="EMBL" id="SDF24541.1"/>
    </source>
</evidence>
<dbReference type="InterPro" id="IPR036873">
    <property type="entry name" value="Rhodanese-like_dom_sf"/>
</dbReference>
<keyword evidence="1 4" id="KW-0808">Transferase</keyword>
<evidence type="ECO:0000256" key="2">
    <source>
        <dbReference type="ARBA" id="ARBA00022737"/>
    </source>
</evidence>
<dbReference type="PROSITE" id="PS50206">
    <property type="entry name" value="RHODANESE_3"/>
    <property type="match status" value="2"/>
</dbReference>
<organism evidence="4 5">
    <name type="scientific">Chitinophaga filiformis</name>
    <name type="common">Myxococcus filiformis</name>
    <name type="synonym">Flexibacter filiformis</name>
    <dbReference type="NCBI Taxonomy" id="104663"/>
    <lineage>
        <taxon>Bacteria</taxon>
        <taxon>Pseudomonadati</taxon>
        <taxon>Bacteroidota</taxon>
        <taxon>Chitinophagia</taxon>
        <taxon>Chitinophagales</taxon>
        <taxon>Chitinophagaceae</taxon>
        <taxon>Chitinophaga</taxon>
    </lineage>
</organism>
<dbReference type="EMBL" id="FNBN01000001">
    <property type="protein sequence ID" value="SDF24541.1"/>
    <property type="molecule type" value="Genomic_DNA"/>
</dbReference>
<name>A0A1G7JI01_CHIFI</name>
<dbReference type="SUPFAM" id="SSF52821">
    <property type="entry name" value="Rhodanese/Cell cycle control phosphatase"/>
    <property type="match status" value="2"/>
</dbReference>
<dbReference type="OrthoDB" id="9770030at2"/>
<dbReference type="PANTHER" id="PTHR11364">
    <property type="entry name" value="THIOSULFATE SULFERTANSFERASE"/>
    <property type="match status" value="1"/>
</dbReference>
<feature type="domain" description="Rhodanese" evidence="3">
    <location>
        <begin position="17"/>
        <end position="138"/>
    </location>
</feature>
<dbReference type="CDD" id="cd01449">
    <property type="entry name" value="TST_Repeat_2"/>
    <property type="match status" value="1"/>
</dbReference>
<dbReference type="RefSeq" id="WP_089829549.1">
    <property type="nucleotide sequence ID" value="NZ_FNBN01000001.1"/>
</dbReference>
<accession>A0A1G7JI01</accession>
<proteinExistence type="predicted"/>
<dbReference type="Gene3D" id="3.40.250.10">
    <property type="entry name" value="Rhodanese-like domain"/>
    <property type="match status" value="2"/>
</dbReference>
<dbReference type="InterPro" id="IPR045078">
    <property type="entry name" value="TST/MPST-like"/>
</dbReference>
<reference evidence="4 5" key="1">
    <citation type="submission" date="2016-10" db="EMBL/GenBank/DDBJ databases">
        <authorList>
            <person name="de Groot N.N."/>
        </authorList>
    </citation>
    <scope>NUCLEOTIDE SEQUENCE [LARGE SCALE GENOMIC DNA]</scope>
    <source>
        <strain evidence="4 5">DSM 527</strain>
    </source>
</reference>
<dbReference type="PANTHER" id="PTHR11364:SF27">
    <property type="entry name" value="SULFURTRANSFERASE"/>
    <property type="match status" value="1"/>
</dbReference>
<keyword evidence="2" id="KW-0677">Repeat</keyword>
<dbReference type="Proteomes" id="UP000199045">
    <property type="component" value="Unassembled WGS sequence"/>
</dbReference>
<dbReference type="SMART" id="SM00450">
    <property type="entry name" value="RHOD"/>
    <property type="match status" value="2"/>
</dbReference>
<dbReference type="Pfam" id="PF00581">
    <property type="entry name" value="Rhodanese"/>
    <property type="match status" value="2"/>
</dbReference>
<gene>
    <name evidence="4" type="ORF">SAMN04488121_1011246</name>
</gene>
<protein>
    <submittedName>
        <fullName evidence="4">Thiosulfate/3-mercaptopyruvate sulfurtransferase</fullName>
    </submittedName>
</protein>
<sequence length="281" mass="30212">MSYTNFVKPAEAQVLINTPDVLFIDCSFALNDKEWGRREYEKSHIPGALYADLDKDLSGPIIAGVTGRHPLPEKGALEATFSAWGITPTTQVIAYDAGAGFMAAARLWWLLKWAGHEQTAVLDGGKKVWAEKGFPLESGVVTPKATTFTAHFNDSLLASAEEVLKATEKHGSCVIDSRTADRYAGQNETIDPVAGHIPEAISRPFNANITPEGIVAGPEAVRSYFAADFAKDDVIFYCGSGVTAAFNVLLSAYAGYPLPKLYAGSWSEWITDPGRPVAVGV</sequence>
<dbReference type="GO" id="GO:0004792">
    <property type="term" value="F:thiosulfate-cyanide sulfurtransferase activity"/>
    <property type="evidence" value="ECO:0007669"/>
    <property type="project" value="TreeGrafter"/>
</dbReference>
<feature type="domain" description="Rhodanese" evidence="3">
    <location>
        <begin position="168"/>
        <end position="278"/>
    </location>
</feature>
<dbReference type="InterPro" id="IPR001763">
    <property type="entry name" value="Rhodanese-like_dom"/>
</dbReference>
<dbReference type="STRING" id="104663.SAMN04488121_1011246"/>
<dbReference type="AlphaFoldDB" id="A0A1G7JI01"/>